<proteinExistence type="inferred from homology"/>
<feature type="domain" description="Glycosyl hydrolase family 30 TIM-barrel" evidence="5">
    <location>
        <begin position="262"/>
        <end position="384"/>
    </location>
</feature>
<dbReference type="Pfam" id="PF02055">
    <property type="entry name" value="Glyco_hydro_30"/>
    <property type="match status" value="3"/>
</dbReference>
<evidence type="ECO:0000259" key="5">
    <source>
        <dbReference type="Pfam" id="PF02055"/>
    </source>
</evidence>
<evidence type="ECO:0000256" key="3">
    <source>
        <dbReference type="ARBA" id="ARBA00022801"/>
    </source>
</evidence>
<comment type="caution">
    <text evidence="6">The sequence shown here is derived from an EMBL/GenBank/DDBJ whole genome shotgun (WGS) entry which is preliminary data.</text>
</comment>
<dbReference type="PANTHER" id="PTHR11069">
    <property type="entry name" value="GLUCOSYLCERAMIDASE"/>
    <property type="match status" value="1"/>
</dbReference>
<dbReference type="GO" id="GO:0016020">
    <property type="term" value="C:membrane"/>
    <property type="evidence" value="ECO:0007669"/>
    <property type="project" value="GOC"/>
</dbReference>
<gene>
    <name evidence="6" type="ORF">PGLA1383_LOCUS53029</name>
</gene>
<evidence type="ECO:0000256" key="4">
    <source>
        <dbReference type="SAM" id="MobiDB-lite"/>
    </source>
</evidence>
<dbReference type="PANTHER" id="PTHR11069:SF23">
    <property type="entry name" value="LYSOSOMAL ACID GLUCOSYLCERAMIDASE"/>
    <property type="match status" value="1"/>
</dbReference>
<accession>A0A813HJ26</accession>
<reference evidence="6" key="1">
    <citation type="submission" date="2021-02" db="EMBL/GenBank/DDBJ databases">
        <authorList>
            <person name="Dougan E. K."/>
            <person name="Rhodes N."/>
            <person name="Thang M."/>
            <person name="Chan C."/>
        </authorList>
    </citation>
    <scope>NUCLEOTIDE SEQUENCE</scope>
</reference>
<feature type="region of interest" description="Disordered" evidence="4">
    <location>
        <begin position="465"/>
        <end position="486"/>
    </location>
</feature>
<keyword evidence="2" id="KW-0732">Signal</keyword>
<feature type="domain" description="Glycosyl hydrolase family 30 TIM-barrel" evidence="5">
    <location>
        <begin position="655"/>
        <end position="739"/>
    </location>
</feature>
<evidence type="ECO:0000313" key="7">
    <source>
        <dbReference type="Proteomes" id="UP000654075"/>
    </source>
</evidence>
<dbReference type="GO" id="GO:0004348">
    <property type="term" value="F:glucosylceramidase activity"/>
    <property type="evidence" value="ECO:0007669"/>
    <property type="project" value="InterPro"/>
</dbReference>
<name>A0A813HJ26_POLGL</name>
<dbReference type="InterPro" id="IPR033453">
    <property type="entry name" value="Glyco_hydro_30_TIM-barrel"/>
</dbReference>
<comment type="similarity">
    <text evidence="1">Belongs to the glycosyl hydrolase 30 family.</text>
</comment>
<keyword evidence="3" id="KW-0378">Hydrolase</keyword>
<dbReference type="Proteomes" id="UP000654075">
    <property type="component" value="Unassembled WGS sequence"/>
</dbReference>
<sequence length="772" mass="83454">MSRFSVDVRVRAIARQSMCDCAVVQVSIDIQYFRLNVQKMFQTAFEKMVFKVIIWALVLDGVVASERADCTATDDVCHIQTKVTQRHVSNKTTTAWCYHPKSSGNLDSSCTNHVGGGLGLGNFCVHLGENKKQCDSAKPVCCNKDLGSVCCPPGSSCGDGGWFKPKCVPDGDPAPAACPNRVTVAHGEACACTAISCGTYPDASAVQPGQATIITSQAEDDATTPHMLKVMDSEVVSLSSGGAPGSALWQMTLEPSNTLQQIIGFGGAFTDAVAYNYEILNEDLQAVFIDQYFGKGGIGYSTGRVPMNSADFSRMDYTMDNVSDDFDLEHFCLRDDSAVDVPCGTDYKISVIKAAAAAAKEASGVTLQVFASAWTAPLWLKDQKFECDNVDCVSLCKNGSSAPAFTCSKAVLDPKACENNSQGEPCPQADLPQSFLQTEAPSVSQMQRASALKDQEALKDRAEARAGVKGASTMDESAKCKDTPAMPPDNAKGNCFNTGFLPGGEQLQATWAKFFSKFIAAYKEQGVDLWGVTVQNEPLTQTGLWQSLFQSPQLQAQFVAKHLGPTLHTDHPGIKIMIHDDQTSYLDTFAKVVLEELKEMGAEKYVDGVAYHWYTSLEGSYEDDKTIAPFKAFTANIVGGGGLVPEILSLLQSMGPDKFVLPSEACNGYVLGNPPWVGPMLGLWGYGYAYSHDILWQLRNGASGWTDWNLMLNMNGGPNLAGNFVDAPILAAGADIFYQSCVLPSRPFLKVYPARLGWHRRHGEMLPRLFGL</sequence>
<organism evidence="6 7">
    <name type="scientific">Polarella glacialis</name>
    <name type="common">Dinoflagellate</name>
    <dbReference type="NCBI Taxonomy" id="89957"/>
    <lineage>
        <taxon>Eukaryota</taxon>
        <taxon>Sar</taxon>
        <taxon>Alveolata</taxon>
        <taxon>Dinophyceae</taxon>
        <taxon>Suessiales</taxon>
        <taxon>Suessiaceae</taxon>
        <taxon>Polarella</taxon>
    </lineage>
</organism>
<evidence type="ECO:0000256" key="1">
    <source>
        <dbReference type="ARBA" id="ARBA00005382"/>
    </source>
</evidence>
<dbReference type="GO" id="GO:0006680">
    <property type="term" value="P:glucosylceramide catabolic process"/>
    <property type="evidence" value="ECO:0007669"/>
    <property type="project" value="TreeGrafter"/>
</dbReference>
<evidence type="ECO:0000256" key="2">
    <source>
        <dbReference type="ARBA" id="ARBA00022729"/>
    </source>
</evidence>
<dbReference type="OrthoDB" id="2160638at2759"/>
<dbReference type="SUPFAM" id="SSF51445">
    <property type="entry name" value="(Trans)glycosidases"/>
    <property type="match status" value="2"/>
</dbReference>
<feature type="domain" description="Glycosyl hydrolase family 30 TIM-barrel" evidence="5">
    <location>
        <begin position="504"/>
        <end position="622"/>
    </location>
</feature>
<dbReference type="Gene3D" id="3.20.20.80">
    <property type="entry name" value="Glycosidases"/>
    <property type="match status" value="2"/>
</dbReference>
<dbReference type="InterPro" id="IPR001139">
    <property type="entry name" value="Glyco_hydro_30"/>
</dbReference>
<keyword evidence="7" id="KW-1185">Reference proteome</keyword>
<evidence type="ECO:0000313" key="6">
    <source>
        <dbReference type="EMBL" id="CAE8637699.1"/>
    </source>
</evidence>
<dbReference type="AlphaFoldDB" id="A0A813HJ26"/>
<protein>
    <recommendedName>
        <fullName evidence="5">Glycosyl hydrolase family 30 TIM-barrel domain-containing protein</fullName>
    </recommendedName>
</protein>
<dbReference type="InterPro" id="IPR017853">
    <property type="entry name" value="GH"/>
</dbReference>
<dbReference type="EMBL" id="CAJNNV010031750">
    <property type="protein sequence ID" value="CAE8637699.1"/>
    <property type="molecule type" value="Genomic_DNA"/>
</dbReference>